<reference evidence="2 3" key="1">
    <citation type="journal article" date="2015" name="Nature">
        <title>rRNA introns, odd ribosomes, and small enigmatic genomes across a large radiation of phyla.</title>
        <authorList>
            <person name="Brown C.T."/>
            <person name="Hug L.A."/>
            <person name="Thomas B.C."/>
            <person name="Sharon I."/>
            <person name="Castelle C.J."/>
            <person name="Singh A."/>
            <person name="Wilkins M.J."/>
            <person name="Williams K.H."/>
            <person name="Banfield J.F."/>
        </authorList>
    </citation>
    <scope>NUCLEOTIDE SEQUENCE [LARGE SCALE GENOMIC DNA]</scope>
</reference>
<keyword evidence="1" id="KW-0472">Membrane</keyword>
<sequence>MNKMTRYILTGIQILIILAWAILGWKFGGDFNFQALNILPIPNLIDVILFAIMAGSVYGVQKVKVKLGIGEDFS</sequence>
<dbReference type="AlphaFoldDB" id="A0A0G1MB00"/>
<keyword evidence="1" id="KW-1133">Transmembrane helix</keyword>
<protein>
    <submittedName>
        <fullName evidence="2">Uncharacterized protein</fullName>
    </submittedName>
</protein>
<proteinExistence type="predicted"/>
<keyword evidence="1" id="KW-0812">Transmembrane</keyword>
<feature type="transmembrane region" description="Helical" evidence="1">
    <location>
        <begin position="39"/>
        <end position="60"/>
    </location>
</feature>
<dbReference type="Proteomes" id="UP000034696">
    <property type="component" value="Unassembled WGS sequence"/>
</dbReference>
<evidence type="ECO:0000313" key="2">
    <source>
        <dbReference type="EMBL" id="KKU05242.1"/>
    </source>
</evidence>
<feature type="transmembrane region" description="Helical" evidence="1">
    <location>
        <begin position="7"/>
        <end position="27"/>
    </location>
</feature>
<evidence type="ECO:0000256" key="1">
    <source>
        <dbReference type="SAM" id="Phobius"/>
    </source>
</evidence>
<comment type="caution">
    <text evidence="2">The sequence shown here is derived from an EMBL/GenBank/DDBJ whole genome shotgun (WGS) entry which is preliminary data.</text>
</comment>
<name>A0A0G1MB00_9BACT</name>
<gene>
    <name evidence="2" type="ORF">UX06_C0001G0003</name>
</gene>
<dbReference type="EMBL" id="LCKT01000001">
    <property type="protein sequence ID" value="KKU05242.1"/>
    <property type="molecule type" value="Genomic_DNA"/>
</dbReference>
<organism evidence="2 3">
    <name type="scientific">Candidatus Giovannonibacteria bacterium GW2011_GWA2_45_21</name>
    <dbReference type="NCBI Taxonomy" id="1618649"/>
    <lineage>
        <taxon>Bacteria</taxon>
        <taxon>Candidatus Giovannoniibacteriota</taxon>
    </lineage>
</organism>
<accession>A0A0G1MB00</accession>
<evidence type="ECO:0000313" key="3">
    <source>
        <dbReference type="Proteomes" id="UP000034696"/>
    </source>
</evidence>